<proteinExistence type="inferred from homology"/>
<dbReference type="AlphaFoldDB" id="A0A3M2LHT0"/>
<dbReference type="EC" id="3.1.4.3" evidence="3"/>
<dbReference type="Proteomes" id="UP000282674">
    <property type="component" value="Unassembled WGS sequence"/>
</dbReference>
<comment type="similarity">
    <text evidence="2">Belongs to the bacterial phospholipase C family.</text>
</comment>
<keyword evidence="4" id="KW-0964">Secreted</keyword>
<dbReference type="EMBL" id="RFFG01000118">
    <property type="protein sequence ID" value="RMI37042.1"/>
    <property type="molecule type" value="Genomic_DNA"/>
</dbReference>
<protein>
    <recommendedName>
        <fullName evidence="3">phospholipase C</fullName>
        <ecNumber evidence="3">3.1.4.3</ecNumber>
    </recommendedName>
</protein>
<feature type="compositionally biased region" description="Basic residues" evidence="8">
    <location>
        <begin position="467"/>
        <end position="483"/>
    </location>
</feature>
<evidence type="ECO:0000256" key="7">
    <source>
        <dbReference type="ARBA" id="ARBA00048421"/>
    </source>
</evidence>
<comment type="caution">
    <text evidence="10">The sequence shown here is derived from an EMBL/GenBank/DDBJ whole genome shotgun (WGS) entry which is preliminary data.</text>
</comment>
<evidence type="ECO:0000256" key="1">
    <source>
        <dbReference type="ARBA" id="ARBA00004191"/>
    </source>
</evidence>
<reference evidence="10 11" key="1">
    <citation type="submission" date="2018-10" db="EMBL/GenBank/DDBJ databases">
        <title>Isolation from soil.</title>
        <authorList>
            <person name="Hu J."/>
        </authorList>
    </citation>
    <scope>NUCLEOTIDE SEQUENCE [LARGE SCALE GENOMIC DNA]</scope>
    <source>
        <strain evidence="10 11">NEAU-Ht49</strain>
    </source>
</reference>
<dbReference type="InterPro" id="IPR007312">
    <property type="entry name" value="Phosphoesterase"/>
</dbReference>
<keyword evidence="5" id="KW-0378">Hydrolase</keyword>
<dbReference type="Gene3D" id="3.40.720.10">
    <property type="entry name" value="Alkaline Phosphatase, subunit A"/>
    <property type="match status" value="2"/>
</dbReference>
<evidence type="ECO:0000256" key="5">
    <source>
        <dbReference type="ARBA" id="ARBA00022801"/>
    </source>
</evidence>
<dbReference type="PANTHER" id="PTHR31956:SF1">
    <property type="entry name" value="NON-SPECIFIC PHOSPHOLIPASE C1"/>
    <property type="match status" value="1"/>
</dbReference>
<evidence type="ECO:0000256" key="6">
    <source>
        <dbReference type="ARBA" id="ARBA00023026"/>
    </source>
</evidence>
<evidence type="ECO:0000256" key="2">
    <source>
        <dbReference type="ARBA" id="ARBA00009717"/>
    </source>
</evidence>
<dbReference type="Pfam" id="PF04185">
    <property type="entry name" value="Phosphoesterase"/>
    <property type="match status" value="1"/>
</dbReference>
<dbReference type="OrthoDB" id="4181857at2"/>
<dbReference type="PANTHER" id="PTHR31956">
    <property type="entry name" value="NON-SPECIFIC PHOSPHOLIPASE C4-RELATED"/>
    <property type="match status" value="1"/>
</dbReference>
<comment type="catalytic activity">
    <reaction evidence="7">
        <text>a 1,2-diacyl-sn-glycero-3-phosphocholine + H2O = phosphocholine + a 1,2-diacyl-sn-glycerol + H(+)</text>
        <dbReference type="Rhea" id="RHEA:10604"/>
        <dbReference type="ChEBI" id="CHEBI:15377"/>
        <dbReference type="ChEBI" id="CHEBI:15378"/>
        <dbReference type="ChEBI" id="CHEBI:17815"/>
        <dbReference type="ChEBI" id="CHEBI:57643"/>
        <dbReference type="ChEBI" id="CHEBI:295975"/>
        <dbReference type="EC" id="3.1.4.3"/>
    </reaction>
    <physiologicalReaction direction="left-to-right" evidence="7">
        <dbReference type="Rhea" id="RHEA:10605"/>
    </physiologicalReaction>
</comment>
<dbReference type="InterPro" id="IPR006311">
    <property type="entry name" value="TAT_signal"/>
</dbReference>
<keyword evidence="4" id="KW-0134">Cell wall</keyword>
<dbReference type="GO" id="GO:0034480">
    <property type="term" value="F:phosphatidylcholine phospholipase C activity"/>
    <property type="evidence" value="ECO:0007669"/>
    <property type="project" value="UniProtKB-EC"/>
</dbReference>
<keyword evidence="9" id="KW-0732">Signal</keyword>
<evidence type="ECO:0000256" key="4">
    <source>
        <dbReference type="ARBA" id="ARBA00022512"/>
    </source>
</evidence>
<name>A0A3M2LHT0_9ACTN</name>
<gene>
    <name evidence="10" type="ORF">EBO15_37020</name>
</gene>
<evidence type="ECO:0000256" key="3">
    <source>
        <dbReference type="ARBA" id="ARBA00012018"/>
    </source>
</evidence>
<evidence type="ECO:0000256" key="9">
    <source>
        <dbReference type="SAM" id="SignalP"/>
    </source>
</evidence>
<feature type="chain" id="PRO_5038354805" description="phospholipase C" evidence="9">
    <location>
        <begin position="23"/>
        <end position="483"/>
    </location>
</feature>
<dbReference type="CDD" id="cd16014">
    <property type="entry name" value="PLC"/>
    <property type="match status" value="1"/>
</dbReference>
<evidence type="ECO:0000256" key="8">
    <source>
        <dbReference type="SAM" id="MobiDB-lite"/>
    </source>
</evidence>
<dbReference type="InterPro" id="IPR017850">
    <property type="entry name" value="Alkaline_phosphatase_core_sf"/>
</dbReference>
<evidence type="ECO:0000313" key="11">
    <source>
        <dbReference type="Proteomes" id="UP000282674"/>
    </source>
</evidence>
<dbReference type="PROSITE" id="PS51318">
    <property type="entry name" value="TAT"/>
    <property type="match status" value="1"/>
</dbReference>
<keyword evidence="6" id="KW-0843">Virulence</keyword>
<feature type="signal peptide" evidence="9">
    <location>
        <begin position="1"/>
        <end position="22"/>
    </location>
</feature>
<feature type="region of interest" description="Disordered" evidence="8">
    <location>
        <begin position="448"/>
        <end position="483"/>
    </location>
</feature>
<organism evidence="10 11">
    <name type="scientific">Actinomadura harenae</name>
    <dbReference type="NCBI Taxonomy" id="2483351"/>
    <lineage>
        <taxon>Bacteria</taxon>
        <taxon>Bacillati</taxon>
        <taxon>Actinomycetota</taxon>
        <taxon>Actinomycetes</taxon>
        <taxon>Streptosporangiales</taxon>
        <taxon>Thermomonosporaceae</taxon>
        <taxon>Actinomadura</taxon>
    </lineage>
</organism>
<comment type="subcellular location">
    <subcellularLocation>
        <location evidence="1">Secreted</location>
        <location evidence="1">Cell wall</location>
    </subcellularLocation>
</comment>
<sequence>MRVVTRRRLLGAAGAAAAAAFAAEVLPPNVRRAMAETAGPPRNGRLRDIRHVVILMQENRSFDHYFGVMPGVRGFSDPHAPRLPDGRPVFYQPDPRNPEGHLLPFHLDSRTTSAQAIPSTSHAWQVQHDSWNGGRMDRWLHAHSAANADGANYPFVMGYYTREDIPFHWALAEQFTVCDRYHCSVLGPTWPNRLYLMSASIDADGGHGGPVLSNDDPVPYRWTTYPEALTRAGVSWRVYQQADNYGCNVLEYFRTFQDAPESSTLYKNGLRTYDAGRFAYDAKHDRLPTVSWIIPASYQSEHPDYTPAAGADFVGSQIDAIASNPDVWRKTLFILNYDENDGLFDHVPPPCPPPGTSGEFVGGQPIGGGFRVPCLLVSPWTQGGWVASEPFDHTSTLRLLERLTRVRVPNLTPWRRKAFGDFTSALGVAPARRPPRLPDTKRALARAVDEVTRLPPPSFPVGEQRPPRQRSGARPRPRGWTRG</sequence>
<accession>A0A3M2LHT0</accession>
<evidence type="ECO:0000313" key="10">
    <source>
        <dbReference type="EMBL" id="RMI37042.1"/>
    </source>
</evidence>
<keyword evidence="11" id="KW-1185">Reference proteome</keyword>